<dbReference type="GO" id="GO:0008615">
    <property type="term" value="P:pyridoxine biosynthetic process"/>
    <property type="evidence" value="ECO:0007669"/>
    <property type="project" value="InterPro"/>
</dbReference>
<comment type="cofactor">
    <cofactor evidence="5">
        <name>FMN</name>
        <dbReference type="ChEBI" id="CHEBI:58210"/>
    </cofactor>
    <text evidence="5">Binds 1 FMN per subunit.</text>
</comment>
<dbReference type="Pfam" id="PF10590">
    <property type="entry name" value="PNP_phzG_C"/>
    <property type="match status" value="1"/>
</dbReference>
<evidence type="ECO:0000256" key="2">
    <source>
        <dbReference type="ARBA" id="ARBA00022630"/>
    </source>
</evidence>
<dbReference type="InterPro" id="IPR000659">
    <property type="entry name" value="Pyridox_Oxase"/>
</dbReference>
<proteinExistence type="inferred from homology"/>
<dbReference type="SUPFAM" id="SSF50475">
    <property type="entry name" value="FMN-binding split barrel"/>
    <property type="match status" value="1"/>
</dbReference>
<name>A0AAN5PJK0_LEGPN</name>
<reference evidence="8" key="2">
    <citation type="submission" date="2019-10" db="EMBL/GenBank/DDBJ databases">
        <authorList>
            <consortium name="NCBI Pathogen Detection Project"/>
        </authorList>
    </citation>
    <scope>NUCLEOTIDE SEQUENCE</scope>
    <source>
        <strain evidence="8">AZ00058701</strain>
    </source>
</reference>
<evidence type="ECO:0000256" key="5">
    <source>
        <dbReference type="PIRSR" id="PIRSR000190-2"/>
    </source>
</evidence>
<dbReference type="InterPro" id="IPR012349">
    <property type="entry name" value="Split_barrel_FMN-bd"/>
</dbReference>
<dbReference type="Proteomes" id="UP000866496">
    <property type="component" value="Unassembled WGS sequence"/>
</dbReference>
<dbReference type="Gene3D" id="2.30.110.10">
    <property type="entry name" value="Electron Transport, Fmn-binding Protein, Chain A"/>
    <property type="match status" value="1"/>
</dbReference>
<dbReference type="PIRSF" id="PIRSF000190">
    <property type="entry name" value="Pyd_amn-ph_oxd"/>
    <property type="match status" value="1"/>
</dbReference>
<comment type="caution">
    <text evidence="8">The sequence shown here is derived from an EMBL/GenBank/DDBJ whole genome shotgun (WGS) entry which is preliminary data.</text>
</comment>
<evidence type="ECO:0000256" key="4">
    <source>
        <dbReference type="ARBA" id="ARBA00023002"/>
    </source>
</evidence>
<evidence type="ECO:0000256" key="3">
    <source>
        <dbReference type="ARBA" id="ARBA00022643"/>
    </source>
</evidence>
<dbReference type="PANTHER" id="PTHR10851:SF0">
    <property type="entry name" value="PYRIDOXINE-5'-PHOSPHATE OXIDASE"/>
    <property type="match status" value="1"/>
</dbReference>
<feature type="domain" description="Pyridoxine 5'-phosphate oxidase dimerisation C-terminal" evidence="7">
    <location>
        <begin position="157"/>
        <end position="196"/>
    </location>
</feature>
<dbReference type="SMR" id="A0AAN5PJK0"/>
<dbReference type="InterPro" id="IPR011576">
    <property type="entry name" value="Pyridox_Oxase_N"/>
</dbReference>
<evidence type="ECO:0000313" key="8">
    <source>
        <dbReference type="EMBL" id="HAU1881487.1"/>
    </source>
</evidence>
<dbReference type="PANTHER" id="PTHR10851">
    <property type="entry name" value="PYRIDOXINE-5-PHOSPHATE OXIDASE"/>
    <property type="match status" value="1"/>
</dbReference>
<gene>
    <name evidence="8" type="ORF">JBJ86_14690</name>
</gene>
<dbReference type="InterPro" id="IPR019576">
    <property type="entry name" value="Pyridoxamine_oxidase_dimer_C"/>
</dbReference>
<feature type="domain" description="Pyridoxamine 5'-phosphate oxidase N-terminal" evidence="6">
    <location>
        <begin position="16"/>
        <end position="135"/>
    </location>
</feature>
<keyword evidence="4" id="KW-0560">Oxidoreductase</keyword>
<dbReference type="Pfam" id="PF01243">
    <property type="entry name" value="PNPOx_N"/>
    <property type="match status" value="1"/>
</dbReference>
<organism evidence="8 9">
    <name type="scientific">Legionella pneumophila</name>
    <dbReference type="NCBI Taxonomy" id="446"/>
    <lineage>
        <taxon>Bacteria</taxon>
        <taxon>Pseudomonadati</taxon>
        <taxon>Pseudomonadota</taxon>
        <taxon>Gammaproteobacteria</taxon>
        <taxon>Legionellales</taxon>
        <taxon>Legionellaceae</taxon>
        <taxon>Legionella</taxon>
    </lineage>
</organism>
<keyword evidence="3 5" id="KW-0288">FMN</keyword>
<evidence type="ECO:0000259" key="7">
    <source>
        <dbReference type="Pfam" id="PF10590"/>
    </source>
</evidence>
<reference evidence="8" key="1">
    <citation type="journal article" date="2018" name="Genome Biol.">
        <title>SKESA: strategic k-mer extension for scrupulous assemblies.</title>
        <authorList>
            <person name="Souvorov A."/>
            <person name="Agarwala R."/>
            <person name="Lipman D.J."/>
        </authorList>
    </citation>
    <scope>NUCLEOTIDE SEQUENCE</scope>
    <source>
        <strain evidence="8">AZ00058701</strain>
    </source>
</reference>
<feature type="binding site" evidence="5">
    <location>
        <position position="64"/>
    </location>
    <ligand>
        <name>FMN</name>
        <dbReference type="ChEBI" id="CHEBI:58210"/>
    </ligand>
</feature>
<protein>
    <submittedName>
        <fullName evidence="8">Pyridoxamine 5'-phosphate oxidase</fullName>
    </submittedName>
</protein>
<dbReference type="GO" id="GO:0010181">
    <property type="term" value="F:FMN binding"/>
    <property type="evidence" value="ECO:0007669"/>
    <property type="project" value="InterPro"/>
</dbReference>
<feature type="binding site" evidence="5">
    <location>
        <position position="65"/>
    </location>
    <ligand>
        <name>FMN</name>
        <dbReference type="ChEBI" id="CHEBI:58210"/>
    </ligand>
</feature>
<accession>A0AAN5PJK0</accession>
<evidence type="ECO:0000256" key="1">
    <source>
        <dbReference type="ARBA" id="ARBA00007301"/>
    </source>
</evidence>
<dbReference type="AlphaFoldDB" id="A0AAN5PJK0"/>
<evidence type="ECO:0000259" key="6">
    <source>
        <dbReference type="Pfam" id="PF01243"/>
    </source>
</evidence>
<comment type="similarity">
    <text evidence="1">Belongs to the pyridoxamine 5'-phosphate oxidase family.</text>
</comment>
<dbReference type="GO" id="GO:0004733">
    <property type="term" value="F:pyridoxamine phosphate oxidase activity"/>
    <property type="evidence" value="ECO:0007669"/>
    <property type="project" value="InterPro"/>
</dbReference>
<feature type="binding site" evidence="5">
    <location>
        <begin position="58"/>
        <end position="59"/>
    </location>
    <ligand>
        <name>FMN</name>
        <dbReference type="ChEBI" id="CHEBI:58210"/>
    </ligand>
</feature>
<sequence>MVAMNNPISLLTTWISEELEKGAPNPQHAILSTAGKNSIPHGRVIAIREINEQGLLFFTQRGTRKVEEMTHNPMVSLTFWFELCEREVMIDGSARPLSESENQAYWDTYPPFAQIRFHSYAPTSSQVIPSKQLIENKRKILTSQFHDKPLPMSEYYYGFRVIPTRMVFYTYRTDELSDVVEYCFIKNNWEKNLLSP</sequence>
<dbReference type="EMBL" id="DACWHX010000024">
    <property type="protein sequence ID" value="HAU1881487.1"/>
    <property type="molecule type" value="Genomic_DNA"/>
</dbReference>
<keyword evidence="2" id="KW-0285">Flavoprotein</keyword>
<evidence type="ECO:0000313" key="9">
    <source>
        <dbReference type="Proteomes" id="UP000866496"/>
    </source>
</evidence>